<keyword evidence="4" id="KW-1015">Disulfide bond</keyword>
<feature type="domain" description="EGF-like" evidence="9">
    <location>
        <begin position="1500"/>
        <end position="1540"/>
    </location>
</feature>
<dbReference type="InterPro" id="IPR049883">
    <property type="entry name" value="NOTCH1_EGF-like"/>
</dbReference>
<evidence type="ECO:0000259" key="9">
    <source>
        <dbReference type="PROSITE" id="PS50026"/>
    </source>
</evidence>
<keyword evidence="1 5" id="KW-0245">EGF-like domain</keyword>
<dbReference type="InterPro" id="IPR009030">
    <property type="entry name" value="Growth_fac_rcpt_cys_sf"/>
</dbReference>
<dbReference type="SUPFAM" id="SSF82671">
    <property type="entry name" value="SEA domain"/>
    <property type="match status" value="1"/>
</dbReference>
<feature type="transmembrane region" description="Helical" evidence="7">
    <location>
        <begin position="1547"/>
        <end position="1570"/>
    </location>
</feature>
<feature type="compositionally biased region" description="Polar residues" evidence="6">
    <location>
        <begin position="1670"/>
        <end position="1690"/>
    </location>
</feature>
<dbReference type="PANTHER" id="PTHR24050">
    <property type="entry name" value="PA14 DOMAIN-CONTAINING PROTEIN"/>
    <property type="match status" value="1"/>
</dbReference>
<dbReference type="PROSITE" id="PS50026">
    <property type="entry name" value="EGF_3"/>
    <property type="match status" value="2"/>
</dbReference>
<dbReference type="GO" id="GO:0005509">
    <property type="term" value="F:calcium ion binding"/>
    <property type="evidence" value="ECO:0007669"/>
    <property type="project" value="InterPro"/>
</dbReference>
<dbReference type="FunFam" id="2.10.25.10:FF:000038">
    <property type="entry name" value="Fibrillin 2"/>
    <property type="match status" value="1"/>
</dbReference>
<evidence type="ECO:0000259" key="8">
    <source>
        <dbReference type="PROSITE" id="PS50024"/>
    </source>
</evidence>
<keyword evidence="2" id="KW-0732">Signal</keyword>
<dbReference type="STRING" id="46731.A0A3M6TK77"/>
<name>A0A3M6TK77_POCDA</name>
<comment type="caution">
    <text evidence="5">Lacks conserved residue(s) required for the propagation of feature annotation.</text>
</comment>
<dbReference type="InterPro" id="IPR000082">
    <property type="entry name" value="SEA_dom"/>
</dbReference>
<keyword evidence="11" id="KW-1185">Reference proteome</keyword>
<dbReference type="Gene3D" id="2.10.25.10">
    <property type="entry name" value="Laminin"/>
    <property type="match status" value="2"/>
</dbReference>
<evidence type="ECO:0000256" key="1">
    <source>
        <dbReference type="ARBA" id="ARBA00022536"/>
    </source>
</evidence>
<evidence type="ECO:0000256" key="5">
    <source>
        <dbReference type="PROSITE-ProRule" id="PRU00076"/>
    </source>
</evidence>
<dbReference type="InterPro" id="IPR018097">
    <property type="entry name" value="EGF_Ca-bd_CS"/>
</dbReference>
<dbReference type="PROSITE" id="PS01187">
    <property type="entry name" value="EGF_CA"/>
    <property type="match status" value="2"/>
</dbReference>
<keyword evidence="7" id="KW-0812">Transmembrane</keyword>
<dbReference type="Pfam" id="PF12947">
    <property type="entry name" value="EGF_3"/>
    <property type="match status" value="1"/>
</dbReference>
<evidence type="ECO:0000313" key="11">
    <source>
        <dbReference type="Proteomes" id="UP000275408"/>
    </source>
</evidence>
<dbReference type="Pfam" id="PF07645">
    <property type="entry name" value="EGF_CA"/>
    <property type="match status" value="1"/>
</dbReference>
<keyword evidence="3" id="KW-0677">Repeat</keyword>
<dbReference type="PROSITE" id="PS00010">
    <property type="entry name" value="ASX_HYDROXYL"/>
    <property type="match status" value="2"/>
</dbReference>
<dbReference type="InterPro" id="IPR036364">
    <property type="entry name" value="SEA_dom_sf"/>
</dbReference>
<dbReference type="SUPFAM" id="SSF57184">
    <property type="entry name" value="Growth factor receptor domain"/>
    <property type="match status" value="1"/>
</dbReference>
<keyword evidence="7" id="KW-0472">Membrane</keyword>
<dbReference type="Proteomes" id="UP000275408">
    <property type="component" value="Unassembled WGS sequence"/>
</dbReference>
<evidence type="ECO:0000256" key="6">
    <source>
        <dbReference type="SAM" id="MobiDB-lite"/>
    </source>
</evidence>
<dbReference type="InterPro" id="IPR052235">
    <property type="entry name" value="Nephronectin_domain"/>
</dbReference>
<dbReference type="Gene3D" id="3.30.70.960">
    <property type="entry name" value="SEA domain"/>
    <property type="match status" value="1"/>
</dbReference>
<dbReference type="Pfam" id="PF01390">
    <property type="entry name" value="SEA"/>
    <property type="match status" value="1"/>
</dbReference>
<dbReference type="InterPro" id="IPR000152">
    <property type="entry name" value="EGF-type_Asp/Asn_hydroxyl_site"/>
</dbReference>
<protein>
    <recommendedName>
        <fullName evidence="12">EGF-like domain-containing protein</fullName>
    </recommendedName>
</protein>
<accession>A0A3M6TK77</accession>
<feature type="domain" description="SEA" evidence="8">
    <location>
        <begin position="1392"/>
        <end position="1505"/>
    </location>
</feature>
<dbReference type="SMART" id="SM00181">
    <property type="entry name" value="EGF"/>
    <property type="match status" value="2"/>
</dbReference>
<gene>
    <name evidence="10" type="ORF">pdam_00005575</name>
</gene>
<evidence type="ECO:0008006" key="12">
    <source>
        <dbReference type="Google" id="ProtNLM"/>
    </source>
</evidence>
<organism evidence="10 11">
    <name type="scientific">Pocillopora damicornis</name>
    <name type="common">Cauliflower coral</name>
    <name type="synonym">Millepora damicornis</name>
    <dbReference type="NCBI Taxonomy" id="46731"/>
    <lineage>
        <taxon>Eukaryota</taxon>
        <taxon>Metazoa</taxon>
        <taxon>Cnidaria</taxon>
        <taxon>Anthozoa</taxon>
        <taxon>Hexacorallia</taxon>
        <taxon>Scleractinia</taxon>
        <taxon>Astrocoeniina</taxon>
        <taxon>Pocilloporidae</taxon>
        <taxon>Pocillopora</taxon>
    </lineage>
</organism>
<sequence>MSRGTQGFSWSQDFLLLFILVPAVVGQFTLPFLYMPLKSLLPKYFGANEKDLKVTTEHVRILSYWSLEKAYSENMTNILSRLAKTNFYVPLLFTAADLKDLRYQWTYEIPFGSVNDSLSNDSVALTLNAADFQQELLKYTGEKFLFTVNNVALRLKIPIRNLSHSYDPGDWETVVNAMVSESSLAFSNKLQLSSVDALARLMKVETQELLKLTLGAFEKLVFPLPPKKAILDGNTTSTIFNSSDISEALYPESTLSEALKHEEIKLSPQQFGILYNMSVEQIKTLDRSTLKQIYHMCMIPIQDLLKKTLPDTSVNVFGSVSRAPPCPVLIKIKGNSISSFQTNPAITSEQTTVLRILTEAANLSWHAVRWSVDASLSDWEFLDAVTLPQLAEISGYEEKSLRNDSVSELVKLVFSLRENGTLDNSTESYRVFIAKRLMETFNLTLNEVATLTGMADGSLVKVSSPFLFKSFFNATVVYFKLNSSEVIKALQTTEEDLHYLPRQEWNDTIPVIIDAVVKIEATKLQMSVANLFQLIGYNSNELTISQLKRIIGTRIQEVTEKKARFESDPISWHLANNSISDADYLNTSVHTLLLSGGGFTDVELNLVYDLKPDQLFILEGLQFSDLPRVCQFNTSSAKDKTLYNITKELVGIREYPALCGTTRFYVNGRNRNMSYLQTAFIIIENSTVSFVNLVEMVTRLPWRKNVWAFGLKMEDWTALYVLNQETFRNVTGFSFDVFRSKTLLQVFQDCLQLQADEGTGFRMRESQSKGPTLDIINDLFNTNADELIRFGDMARADFEKLSPFEVVPLVYKYLEVKFSVSLKTLEASLKLQPGNINKLAPTEWKEVIPFVRAEVIRSGRRQLHVSRSNFAKLQQETVESLQNLTLAQLESKWDDSVIRLLNGKMAMENESVLHIITSVGLSKEPLGEMTVLDFTENKINLTKSELLLLYNFSSIGIEALGNYTFNEVSQYCQISENNIYNKRPHDIVVSLLGHNNDMTCPKVASLVAAAITTVDELAAKSNFNVQDDVSLLTMFEDKFELPWPKIAWAVNASLTDWPVLGATSLSNISTLVSKSTGELKRLKSFREITSQLLALSPNSYTTLLNDYRAKLVSKASSLFHVNSSKLCDNCSIVNLLWKSLTQLNSQIDFDLHNLPHELKVSSYEFNLTLPSQWSLIVFPIVKGAYAKAALSLEMSPTRLSILLDIQPPTIENMTVKDFHDVLKQSIQPLISAKTALMKSSLMDLITASGNNFSALRNDSVFDLIDSLINIPIQNLTFIFNWTAEQQAILKNYTLDDMIYYRGEKVGNETLFTLVSFVFRENLPPRTPTPPTLPPCKRGLVREGDSTECKDIDECGSGVCSKDSQCQDYHGGFECECKVPGHFKASFNETCKPCKTFRGTLTISNKVFGLSLKNKASGGYFDFKEEFEAKMNQEFRKSTVNQYYYGCRVNNFRNGSVIVDFLIFTSPQFSGSLQDLQDALASRFNNSHLGTLKVKYPEIIDFDECTAHRDDCGQHASCVNTEGSFDCKCNDGYDGDGRKCEAGFFKTMWWTVIVAAFLLLIMVIIVVCLVVKRPKPSGRYGLEADASLSNKNNRRNSGASKISYRTGDVYYKDKDGKMRPGTAHSSSSQENGRSHPPHFVDDEEDDSEKFEPSGTMRAKTPFELAVEKNSRNGNVYEQRTEFQLSELPSNGANGGVPSSVEN</sequence>
<evidence type="ECO:0000313" key="10">
    <source>
        <dbReference type="EMBL" id="RMX41746.1"/>
    </source>
</evidence>
<evidence type="ECO:0000256" key="2">
    <source>
        <dbReference type="ARBA" id="ARBA00022729"/>
    </source>
</evidence>
<dbReference type="PROSITE" id="PS50024">
    <property type="entry name" value="SEA"/>
    <property type="match status" value="1"/>
</dbReference>
<evidence type="ECO:0000256" key="4">
    <source>
        <dbReference type="ARBA" id="ARBA00023157"/>
    </source>
</evidence>
<dbReference type="InterPro" id="IPR001881">
    <property type="entry name" value="EGF-like_Ca-bd_dom"/>
</dbReference>
<dbReference type="EMBL" id="RCHS01003444">
    <property type="protein sequence ID" value="RMX41746.1"/>
    <property type="molecule type" value="Genomic_DNA"/>
</dbReference>
<proteinExistence type="predicted"/>
<feature type="region of interest" description="Disordered" evidence="6">
    <location>
        <begin position="1610"/>
        <end position="1701"/>
    </location>
</feature>
<dbReference type="OMA" id="STPEYYM"/>
<dbReference type="OrthoDB" id="5989064at2759"/>
<dbReference type="PROSITE" id="PS01186">
    <property type="entry name" value="EGF_2"/>
    <property type="match status" value="1"/>
</dbReference>
<keyword evidence="7" id="KW-1133">Transmembrane helix</keyword>
<dbReference type="InterPro" id="IPR024731">
    <property type="entry name" value="NELL2-like_EGF"/>
</dbReference>
<comment type="caution">
    <text evidence="10">The sequence shown here is derived from an EMBL/GenBank/DDBJ whole genome shotgun (WGS) entry which is preliminary data.</text>
</comment>
<feature type="domain" description="EGF-like" evidence="9">
    <location>
        <begin position="1350"/>
        <end position="1387"/>
    </location>
</feature>
<evidence type="ECO:0000256" key="7">
    <source>
        <dbReference type="SAM" id="Phobius"/>
    </source>
</evidence>
<dbReference type="SMART" id="SM00179">
    <property type="entry name" value="EGF_CA"/>
    <property type="match status" value="2"/>
</dbReference>
<dbReference type="CDD" id="cd00054">
    <property type="entry name" value="EGF_CA"/>
    <property type="match status" value="2"/>
</dbReference>
<dbReference type="PANTHER" id="PTHR24050:SF28">
    <property type="entry name" value="UROMODULIN-LIKE"/>
    <property type="match status" value="1"/>
</dbReference>
<dbReference type="InterPro" id="IPR000742">
    <property type="entry name" value="EGF"/>
</dbReference>
<evidence type="ECO:0000256" key="3">
    <source>
        <dbReference type="ARBA" id="ARBA00022737"/>
    </source>
</evidence>
<reference evidence="10 11" key="1">
    <citation type="journal article" date="2018" name="Sci. Rep.">
        <title>Comparative analysis of the Pocillopora damicornis genome highlights role of immune system in coral evolution.</title>
        <authorList>
            <person name="Cunning R."/>
            <person name="Bay R.A."/>
            <person name="Gillette P."/>
            <person name="Baker A.C."/>
            <person name="Traylor-Knowles N."/>
        </authorList>
    </citation>
    <scope>NUCLEOTIDE SEQUENCE [LARGE SCALE GENOMIC DNA]</scope>
    <source>
        <strain evidence="10">RSMAS</strain>
        <tissue evidence="10">Whole animal</tissue>
    </source>
</reference>